<protein>
    <recommendedName>
        <fullName evidence="3">DUF1093 domain-containing protein</fullName>
    </recommendedName>
</protein>
<name>A0A5A5TYE0_LEUCI</name>
<dbReference type="Gene3D" id="2.40.50.480">
    <property type="match status" value="1"/>
</dbReference>
<reference evidence="1 2" key="1">
    <citation type="submission" date="2019-04" db="EMBL/GenBank/DDBJ databases">
        <title>A pseudo-fructophilic Leuconostoc citreum strain F192-5 isolated from peel of satsuma mandarin: the first report for isolation and characterization of strain-dependent fructophilic-like characteristics.</title>
        <authorList>
            <person name="Maeno S."/>
            <person name="Tanizawa Y."/>
            <person name="Kajikawa A."/>
            <person name="Kanesaki Y."/>
            <person name="Kubota E."/>
            <person name="Arita M."/>
            <person name="Leon D."/>
            <person name="Endo A."/>
        </authorList>
    </citation>
    <scope>NUCLEOTIDE SEQUENCE [LARGE SCALE GENOMIC DNA]</scope>
    <source>
        <strain evidence="1 2">F192-5</strain>
    </source>
</reference>
<dbReference type="RefSeq" id="WP_100665625.1">
    <property type="nucleotide sequence ID" value="NZ_BJJW01000006.1"/>
</dbReference>
<dbReference type="InterPro" id="IPR036166">
    <property type="entry name" value="YxeA-like_sf"/>
</dbReference>
<accession>A0A5A5TYE0</accession>
<dbReference type="InterPro" id="IPR006542">
    <property type="entry name" value="DUF1093"/>
</dbReference>
<dbReference type="EMBL" id="BJJW01000006">
    <property type="protein sequence ID" value="GDZ83647.1"/>
    <property type="molecule type" value="Genomic_DNA"/>
</dbReference>
<dbReference type="Pfam" id="PF06486">
    <property type="entry name" value="DUF1093"/>
    <property type="match status" value="1"/>
</dbReference>
<evidence type="ECO:0000313" key="2">
    <source>
        <dbReference type="Proteomes" id="UP000323274"/>
    </source>
</evidence>
<organism evidence="1 2">
    <name type="scientific">Leuconostoc citreum</name>
    <dbReference type="NCBI Taxonomy" id="33964"/>
    <lineage>
        <taxon>Bacteria</taxon>
        <taxon>Bacillati</taxon>
        <taxon>Bacillota</taxon>
        <taxon>Bacilli</taxon>
        <taxon>Lactobacillales</taxon>
        <taxon>Lactobacillaceae</taxon>
        <taxon>Leuconostoc</taxon>
    </lineage>
</organism>
<dbReference type="SUPFAM" id="SSF159121">
    <property type="entry name" value="BC4932-like"/>
    <property type="match status" value="1"/>
</dbReference>
<dbReference type="Proteomes" id="UP000323274">
    <property type="component" value="Unassembled WGS sequence"/>
</dbReference>
<comment type="caution">
    <text evidence="1">The sequence shown here is derived from an EMBL/GenBank/DDBJ whole genome shotgun (WGS) entry which is preliminary data.</text>
</comment>
<gene>
    <name evidence="1" type="ORF">LCIT_08890</name>
</gene>
<dbReference type="AlphaFoldDB" id="A0A5A5TYE0"/>
<sequence>MKKNTIIIAVILTLFLVFGLAIQIRHYYDNTYASVTAYTRAPEKIPSKAQTRDDSGKVIEGSYSYQYHFKFVTKDGTTKEIEFELSGENIKPFKANQLLKAEISNIRVVNGPNEVKIADVPKTVLEKLPKNNPSN</sequence>
<proteinExistence type="predicted"/>
<evidence type="ECO:0000313" key="1">
    <source>
        <dbReference type="EMBL" id="GDZ83647.1"/>
    </source>
</evidence>
<evidence type="ECO:0008006" key="3">
    <source>
        <dbReference type="Google" id="ProtNLM"/>
    </source>
</evidence>